<evidence type="ECO:0000259" key="4">
    <source>
        <dbReference type="Pfam" id="PF00326"/>
    </source>
</evidence>
<feature type="region of interest" description="Disordered" evidence="3">
    <location>
        <begin position="204"/>
        <end position="223"/>
    </location>
</feature>
<reference evidence="5" key="1">
    <citation type="submission" date="2023-03" db="EMBL/GenBank/DDBJ databases">
        <authorList>
            <person name="Julca I."/>
        </authorList>
    </citation>
    <scope>NUCLEOTIDE SEQUENCE</scope>
</reference>
<gene>
    <name evidence="5" type="ORF">OLC1_LOCUS14186</name>
</gene>
<evidence type="ECO:0000256" key="1">
    <source>
        <dbReference type="ARBA" id="ARBA00022801"/>
    </source>
</evidence>
<keyword evidence="6" id="KW-1185">Reference proteome</keyword>
<proteinExistence type="predicted"/>
<dbReference type="AlphaFoldDB" id="A0AAV1DCZ1"/>
<dbReference type="EMBL" id="OX459122">
    <property type="protein sequence ID" value="CAI9105503.1"/>
    <property type="molecule type" value="Genomic_DNA"/>
</dbReference>
<feature type="domain" description="Peptidase S9 prolyl oligopeptidase catalytic" evidence="4">
    <location>
        <begin position="700"/>
        <end position="853"/>
    </location>
</feature>
<dbReference type="PANTHER" id="PTHR42776">
    <property type="entry name" value="SERINE PEPTIDASE S9 FAMILY MEMBER"/>
    <property type="match status" value="1"/>
</dbReference>
<dbReference type="InterPro" id="IPR001375">
    <property type="entry name" value="Peptidase_S9_cat"/>
</dbReference>
<dbReference type="InterPro" id="IPR011042">
    <property type="entry name" value="6-blade_b-propeller_TolB-like"/>
</dbReference>
<protein>
    <submittedName>
        <fullName evidence="5">OLC1v1004434C1</fullName>
    </submittedName>
</protein>
<dbReference type="InterPro" id="IPR029058">
    <property type="entry name" value="AB_hydrolase_fold"/>
</dbReference>
<keyword evidence="2" id="KW-0645">Protease</keyword>
<name>A0AAV1DCZ1_OLDCO</name>
<dbReference type="GO" id="GO:0006508">
    <property type="term" value="P:proteolysis"/>
    <property type="evidence" value="ECO:0007669"/>
    <property type="project" value="InterPro"/>
</dbReference>
<keyword evidence="2" id="KW-0720">Serine protease</keyword>
<dbReference type="GO" id="GO:0004252">
    <property type="term" value="F:serine-type endopeptidase activity"/>
    <property type="evidence" value="ECO:0007669"/>
    <property type="project" value="TreeGrafter"/>
</dbReference>
<evidence type="ECO:0000256" key="3">
    <source>
        <dbReference type="SAM" id="MobiDB-lite"/>
    </source>
</evidence>
<dbReference type="Gene3D" id="2.120.10.30">
    <property type="entry name" value="TolB, C-terminal domain"/>
    <property type="match status" value="1"/>
</dbReference>
<evidence type="ECO:0000256" key="2">
    <source>
        <dbReference type="ARBA" id="ARBA00022825"/>
    </source>
</evidence>
<organism evidence="5 6">
    <name type="scientific">Oldenlandia corymbosa var. corymbosa</name>
    <dbReference type="NCBI Taxonomy" id="529605"/>
    <lineage>
        <taxon>Eukaryota</taxon>
        <taxon>Viridiplantae</taxon>
        <taxon>Streptophyta</taxon>
        <taxon>Embryophyta</taxon>
        <taxon>Tracheophyta</taxon>
        <taxon>Spermatophyta</taxon>
        <taxon>Magnoliopsida</taxon>
        <taxon>eudicotyledons</taxon>
        <taxon>Gunneridae</taxon>
        <taxon>Pentapetalae</taxon>
        <taxon>asterids</taxon>
        <taxon>lamiids</taxon>
        <taxon>Gentianales</taxon>
        <taxon>Rubiaceae</taxon>
        <taxon>Rubioideae</taxon>
        <taxon>Spermacoceae</taxon>
        <taxon>Hedyotis-Oldenlandia complex</taxon>
        <taxon>Oldenlandia</taxon>
    </lineage>
</organism>
<dbReference type="Gene3D" id="3.40.50.1820">
    <property type="entry name" value="alpha/beta hydrolase"/>
    <property type="match status" value="1"/>
</dbReference>
<dbReference type="SUPFAM" id="SSF82171">
    <property type="entry name" value="DPP6 N-terminal domain-like"/>
    <property type="match status" value="1"/>
</dbReference>
<dbReference type="InterPro" id="IPR011659">
    <property type="entry name" value="WD40"/>
</dbReference>
<dbReference type="Pfam" id="PF00326">
    <property type="entry name" value="Peptidase_S9"/>
    <property type="match status" value="1"/>
</dbReference>
<dbReference type="Proteomes" id="UP001161247">
    <property type="component" value="Chromosome 5"/>
</dbReference>
<dbReference type="Pfam" id="PF07676">
    <property type="entry name" value="PD40"/>
    <property type="match status" value="1"/>
</dbReference>
<dbReference type="SUPFAM" id="SSF53474">
    <property type="entry name" value="alpha/beta-Hydrolases"/>
    <property type="match status" value="1"/>
</dbReference>
<keyword evidence="1" id="KW-0378">Hydrolase</keyword>
<evidence type="ECO:0000313" key="5">
    <source>
        <dbReference type="EMBL" id="CAI9105503.1"/>
    </source>
</evidence>
<dbReference type="PANTHER" id="PTHR42776:SF28">
    <property type="entry name" value="GLUTAMYL ENDOPEPTIDASE, CHLOROPLASTIC-RELATED"/>
    <property type="match status" value="1"/>
</dbReference>
<accession>A0AAV1DCZ1</accession>
<evidence type="ECO:0000313" key="6">
    <source>
        <dbReference type="Proteomes" id="UP001161247"/>
    </source>
</evidence>
<sequence length="858" mass="97629">MASSSSSDEKANGYKLPPKDIRDIIDALVVPTISISPRRDKLIFLNRSSTVPLKDVAKPKKILGIPIDPRNHSRSQISSYTRTGIQSLNDNESVNPPRNMSYFTGIRIKSLKFDEGRKEDVKEVTELPNRAKIYLVKWSPDGQHLAFVVKEENDDGKLRLWYVNVESGEAKQLFQSQPEIYVNAVFDDFEWLNESKLLVCTVAQSQEEPPKRPQVPNRPTIKSHEPAAHKDLLKEVPSLPSAGTNQDLPQDEYDEQLIYYYGKSQLVVASLDGSNSDIGEPGIYTGIIPSPDGKYILIESIYQPESSSEVEPSVRNHKKVEVWKDDGTIIKTLRDLPLAHDIPLNPDGTRNGKRRIQWRIDKPSTVCWVESQYGEDLQVPRDIIYTQRADAPENEKPTILYRLDLRFSGIQWCDNKLALVHEASKQTRRTRTWVISPGESGEEGTTIPPRLLFDRSYDDPNPGSPMMWRTRNGRLALAKVKGSSGDDGIHILLKGRGAKSEGGIPFLDLIEINTKKTERLWEGEEDEFYEYVVCLMCDQHNRGEYLFVNQLEIITCKESLTEITQCSIVSWPEKKTRVVANFQHSHPKLKAIRKLTIKCQRNDGRRLNADLYLPKNDSSEDKPKPLPCLIWIYPEGVIEDDNELIIAHPTPAVDWLESPQTWVAMGFAVLLYPTIPIYGTRHQSPSNSFVEQLYASLDATVNEVVREGWVDGDKIAIAGHSYGAFAVANLMASEKSNTMFRCGIALSGAYNRTLTPFGFQNERRKLWHARDTYFNISPFIWADQIMRPILLIHGKEDGNAKTPPMQSERFYEGLEKLGKTTKLVMLPNEGHTYIARDSIMHVHWEIAEWLRKYCLMVE</sequence>